<dbReference type="InterPro" id="IPR001180">
    <property type="entry name" value="CNH_dom"/>
</dbReference>
<dbReference type="OrthoDB" id="10258882at2759"/>
<dbReference type="PROSITE" id="PS50219">
    <property type="entry name" value="CNH"/>
    <property type="match status" value="1"/>
</dbReference>
<dbReference type="Pfam" id="PF00780">
    <property type="entry name" value="CNH"/>
    <property type="match status" value="1"/>
</dbReference>
<dbReference type="InterPro" id="IPR019452">
    <property type="entry name" value="VPS39/TGF_beta_rcpt-assoc_1"/>
</dbReference>
<dbReference type="GO" id="GO:0006914">
    <property type="term" value="P:autophagy"/>
    <property type="evidence" value="ECO:0007669"/>
    <property type="project" value="TreeGrafter"/>
</dbReference>
<evidence type="ECO:0000256" key="3">
    <source>
        <dbReference type="ARBA" id="ARBA00022490"/>
    </source>
</evidence>
<dbReference type="GO" id="GO:0016020">
    <property type="term" value="C:membrane"/>
    <property type="evidence" value="ECO:0007669"/>
    <property type="project" value="TreeGrafter"/>
</dbReference>
<dbReference type="KEGG" id="aten:116300884"/>
<dbReference type="InterPro" id="IPR032914">
    <property type="entry name" value="Vam6/VPS39/TRAP1"/>
</dbReference>
<keyword evidence="4" id="KW-0653">Protein transport</keyword>
<dbReference type="GO" id="GO:0034058">
    <property type="term" value="P:endosomal vesicle fusion"/>
    <property type="evidence" value="ECO:0007669"/>
    <property type="project" value="TreeGrafter"/>
</dbReference>
<evidence type="ECO:0000313" key="7">
    <source>
        <dbReference type="Proteomes" id="UP000515163"/>
    </source>
</evidence>
<evidence type="ECO:0000256" key="4">
    <source>
        <dbReference type="ARBA" id="ARBA00022927"/>
    </source>
</evidence>
<feature type="repeat" description="CHCR" evidence="5">
    <location>
        <begin position="573"/>
        <end position="736"/>
    </location>
</feature>
<dbReference type="PANTHER" id="PTHR12894">
    <property type="entry name" value="CNH DOMAIN CONTAINING"/>
    <property type="match status" value="1"/>
</dbReference>
<reference evidence="8" key="1">
    <citation type="submission" date="2025-08" db="UniProtKB">
        <authorList>
            <consortium name="RefSeq"/>
        </authorList>
    </citation>
    <scope>IDENTIFICATION</scope>
    <source>
        <tissue evidence="8">Tentacle</tissue>
    </source>
</reference>
<dbReference type="GeneID" id="116300884"/>
<dbReference type="Proteomes" id="UP000515163">
    <property type="component" value="Unplaced"/>
</dbReference>
<dbReference type="AlphaFoldDB" id="A0A6P8IG32"/>
<dbReference type="FunCoup" id="A0A6P8IG32">
    <property type="interactions" value="1730"/>
</dbReference>
<evidence type="ECO:0000256" key="1">
    <source>
        <dbReference type="ARBA" id="ARBA00004496"/>
    </source>
</evidence>
<keyword evidence="2" id="KW-0813">Transport</keyword>
<keyword evidence="3" id="KW-0963">Cytoplasm</keyword>
<evidence type="ECO:0000313" key="8">
    <source>
        <dbReference type="RefSeq" id="XP_031565710.1"/>
    </source>
</evidence>
<dbReference type="GO" id="GO:0005737">
    <property type="term" value="C:cytoplasm"/>
    <property type="evidence" value="ECO:0007669"/>
    <property type="project" value="UniProtKB-SubCell"/>
</dbReference>
<dbReference type="Pfam" id="PF10367">
    <property type="entry name" value="zf-Vps39_C"/>
    <property type="match status" value="1"/>
</dbReference>
<name>A0A6P8IG32_ACTTE</name>
<protein>
    <submittedName>
        <fullName evidence="8">Transforming growth factor-beta receptor-associated protein 1-like</fullName>
    </submittedName>
</protein>
<dbReference type="InterPro" id="IPR019453">
    <property type="entry name" value="VPS39/TGFA1_Znf"/>
</dbReference>
<dbReference type="InterPro" id="IPR000547">
    <property type="entry name" value="Clathrin_H-chain/VPS_repeat"/>
</dbReference>
<evidence type="ECO:0000259" key="6">
    <source>
        <dbReference type="PROSITE" id="PS50219"/>
    </source>
</evidence>
<dbReference type="RefSeq" id="XP_031565710.1">
    <property type="nucleotide sequence ID" value="XM_031709850.1"/>
</dbReference>
<dbReference type="GO" id="GO:0006886">
    <property type="term" value="P:intracellular protein transport"/>
    <property type="evidence" value="ECO:0007669"/>
    <property type="project" value="UniProtKB-UniRule"/>
</dbReference>
<feature type="domain" description="CNH" evidence="6">
    <location>
        <begin position="23"/>
        <end position="304"/>
    </location>
</feature>
<keyword evidence="7" id="KW-1185">Reference proteome</keyword>
<sequence length="870" mass="99283">MSFKAFDLIPVLEKIATSSSDKPKTIECLDCAAQNLFIGTADCYVFHYVFDDTVSPLGRTTFQCSLLTHKHIGMKKPIQQVVTAPTINRLLVLCDGIILMFSMFELEIIVSGFKDKLKGVNFIAKNENPNNFDPFAVEICISIARKKSIQIVSVTENKIIPLKEITLAEPPFFMAADAGAICVALSNQYRYCMVNALNAKVQELFHYEAERTKGLIMRIRTEEFLLNGPTDLMGMFVTSEGTSQRAPLTWSFSVEALGYSFPYVVALGTNIIAIYSIVSQDNKAQRQTVTFKGGKLLLNYENKVFVCSNKELYCLVQLPYKKQIEMLLAEKKVNEALHLAHIAMETETGSERDSNLLSQVQQQAGFIYFSEGCFRDAGELMIDGGLDPRELIVLFPSLLISSWTFLPSRDLHNIKDVNGLMKGSKTFMAEAKNFLLSFLEDSRRRQIYVECKVEVDTALLKLYAEINSPKLLELVTTENYCAVEDTEPCLMKYKRYHATALFHIYHNEPQKALDFWKRLCFGELVDETFPGLPCVASFLSSVQDYDLLWNHVPWLLEKNQEIAIKVFTERPSNEPHHDSMTHTRIVEYLQQKFPVAQITYLEFLIFTKKIDKEKFHTHLALLYLEQVFSARRDPSSSVETIQKAREKLRNLLEMSKLYRVSHILSKITEDSDLDAEAAILYGKMEQHDKALKILVYKLNDFKGAVRYCNINSKDRDQNYRAKLFHALLLVYLKPDKDIEPFVQPAISLLNSHMQDFDTVEVLRLIPEEWSIGVLSRFLTGSVRSSLHKSRNIRIQSELEKQNHLKVKVASVVSQKGTFSINEERLCQACRRPFNDPAVARYPNGVLTHVHCARNKNVCPLTGRVFSATEQ</sequence>
<comment type="subcellular location">
    <subcellularLocation>
        <location evidence="1">Cytoplasm</location>
    </subcellularLocation>
</comment>
<gene>
    <name evidence="8" type="primary">LOC116300884</name>
</gene>
<dbReference type="PANTHER" id="PTHR12894:SF27">
    <property type="entry name" value="TRANSFORMING GROWTH FACTOR-BETA RECEPTOR-ASSOCIATED PROTEIN 1"/>
    <property type="match status" value="1"/>
</dbReference>
<proteinExistence type="predicted"/>
<evidence type="ECO:0000256" key="2">
    <source>
        <dbReference type="ARBA" id="ARBA00022448"/>
    </source>
</evidence>
<dbReference type="PROSITE" id="PS50236">
    <property type="entry name" value="CHCR"/>
    <property type="match status" value="1"/>
</dbReference>
<dbReference type="Pfam" id="PF10366">
    <property type="entry name" value="Vps39_1"/>
    <property type="match status" value="1"/>
</dbReference>
<dbReference type="InParanoid" id="A0A6P8IG32"/>
<evidence type="ECO:0000256" key="5">
    <source>
        <dbReference type="PROSITE-ProRule" id="PRU01006"/>
    </source>
</evidence>
<accession>A0A6P8IG32</accession>
<organism evidence="7 8">
    <name type="scientific">Actinia tenebrosa</name>
    <name type="common">Australian red waratah sea anemone</name>
    <dbReference type="NCBI Taxonomy" id="6105"/>
    <lineage>
        <taxon>Eukaryota</taxon>
        <taxon>Metazoa</taxon>
        <taxon>Cnidaria</taxon>
        <taxon>Anthozoa</taxon>
        <taxon>Hexacorallia</taxon>
        <taxon>Actiniaria</taxon>
        <taxon>Actiniidae</taxon>
        <taxon>Actinia</taxon>
    </lineage>
</organism>